<dbReference type="GO" id="GO:0005524">
    <property type="term" value="F:ATP binding"/>
    <property type="evidence" value="ECO:0007669"/>
    <property type="project" value="UniProtKB-UniRule"/>
</dbReference>
<dbReference type="InterPro" id="IPR017455">
    <property type="entry name" value="Znf_FYVE-rel"/>
</dbReference>
<keyword evidence="8 14" id="KW-0863">Zinc-finger</keyword>
<keyword evidence="11 15" id="KW-0067">ATP-binding</keyword>
<keyword evidence="4 15" id="KW-0808">Transferase</keyword>
<feature type="domain" description="PIPK" evidence="19">
    <location>
        <begin position="1975"/>
        <end position="2298"/>
    </location>
</feature>
<evidence type="ECO:0000256" key="4">
    <source>
        <dbReference type="ARBA" id="ARBA00022679"/>
    </source>
</evidence>
<feature type="domain" description="DEP" evidence="18">
    <location>
        <begin position="319"/>
        <end position="394"/>
    </location>
</feature>
<dbReference type="InterPro" id="IPR000306">
    <property type="entry name" value="Znf_FYVE"/>
</dbReference>
<dbReference type="InterPro" id="IPR013083">
    <property type="entry name" value="Znf_RING/FYVE/PHD"/>
</dbReference>
<dbReference type="Pfam" id="PF00118">
    <property type="entry name" value="Cpn60_TCP1"/>
    <property type="match status" value="1"/>
</dbReference>
<dbReference type="GO" id="GO:0000285">
    <property type="term" value="F:1-phosphatidylinositol-3-phosphate 5-kinase activity"/>
    <property type="evidence" value="ECO:0007669"/>
    <property type="project" value="UniProtKB-EC"/>
</dbReference>
<dbReference type="SUPFAM" id="SSF46785">
    <property type="entry name" value="Winged helix' DNA-binding domain"/>
    <property type="match status" value="1"/>
</dbReference>
<evidence type="ECO:0000313" key="21">
    <source>
        <dbReference type="Proteomes" id="UP001634394"/>
    </source>
</evidence>
<dbReference type="PROSITE" id="PS51455">
    <property type="entry name" value="PIPK"/>
    <property type="match status" value="1"/>
</dbReference>
<evidence type="ECO:0000256" key="13">
    <source>
        <dbReference type="ARBA" id="ARBA00052820"/>
    </source>
</evidence>
<dbReference type="FunFam" id="3.50.7.10:FF:000007">
    <property type="entry name" value="1-phosphatidylinositol 3-phosphate 5-kinase isoform X1"/>
    <property type="match status" value="1"/>
</dbReference>
<dbReference type="InterPro" id="IPR027409">
    <property type="entry name" value="GroEL-like_apical_dom_sf"/>
</dbReference>
<dbReference type="SMART" id="SM00064">
    <property type="entry name" value="FYVE"/>
    <property type="match status" value="1"/>
</dbReference>
<feature type="compositionally biased region" description="Polar residues" evidence="16">
    <location>
        <begin position="1698"/>
        <end position="1711"/>
    </location>
</feature>
<gene>
    <name evidence="20" type="ORF">ACJMK2_004308</name>
</gene>
<dbReference type="Gene3D" id="3.30.810.10">
    <property type="entry name" value="2-Layer Sandwich"/>
    <property type="match status" value="1"/>
</dbReference>
<feature type="compositionally biased region" description="Low complexity" evidence="16">
    <location>
        <begin position="1293"/>
        <end position="1312"/>
    </location>
</feature>
<keyword evidence="6 15" id="KW-0547">Nucleotide-binding</keyword>
<feature type="compositionally biased region" description="Polar residues" evidence="16">
    <location>
        <begin position="87"/>
        <end position="96"/>
    </location>
</feature>
<dbReference type="Pfam" id="PF00610">
    <property type="entry name" value="DEP"/>
    <property type="match status" value="1"/>
</dbReference>
<feature type="region of interest" description="Disordered" evidence="16">
    <location>
        <begin position="1670"/>
        <end position="1717"/>
    </location>
</feature>
<feature type="region of interest" description="Disordered" evidence="16">
    <location>
        <begin position="1288"/>
        <end position="1323"/>
    </location>
</feature>
<dbReference type="InterPro" id="IPR000591">
    <property type="entry name" value="DEP_dom"/>
</dbReference>
<dbReference type="EC" id="2.7.1.150" evidence="2"/>
<keyword evidence="12" id="KW-0472">Membrane</keyword>
<dbReference type="InterPro" id="IPR036388">
    <property type="entry name" value="WH-like_DNA-bd_sf"/>
</dbReference>
<dbReference type="GO" id="GO:0010008">
    <property type="term" value="C:endosome membrane"/>
    <property type="evidence" value="ECO:0007669"/>
    <property type="project" value="UniProtKB-SubCell"/>
</dbReference>
<dbReference type="FunFam" id="3.30.40.10:FF:000057">
    <property type="entry name" value="1-phosphatidylinositol 3-phosphate 5-kinase isoform X1"/>
    <property type="match status" value="1"/>
</dbReference>
<evidence type="ECO:0000256" key="1">
    <source>
        <dbReference type="ARBA" id="ARBA00004608"/>
    </source>
</evidence>
<dbReference type="CDD" id="cd03334">
    <property type="entry name" value="Fab1_TCP"/>
    <property type="match status" value="1"/>
</dbReference>
<keyword evidence="3" id="KW-0597">Phosphoprotein</keyword>
<dbReference type="PROSITE" id="PS50186">
    <property type="entry name" value="DEP"/>
    <property type="match status" value="1"/>
</dbReference>
<evidence type="ECO:0000256" key="7">
    <source>
        <dbReference type="ARBA" id="ARBA00022753"/>
    </source>
</evidence>
<dbReference type="InterPro" id="IPR011011">
    <property type="entry name" value="Znf_FYVE_PHD"/>
</dbReference>
<dbReference type="CDD" id="cd15725">
    <property type="entry name" value="FYVE_PIKfyve_Fab1"/>
    <property type="match status" value="1"/>
</dbReference>
<evidence type="ECO:0000256" key="6">
    <source>
        <dbReference type="ARBA" id="ARBA00022741"/>
    </source>
</evidence>
<dbReference type="Pfam" id="PF01363">
    <property type="entry name" value="FYVE"/>
    <property type="match status" value="1"/>
</dbReference>
<evidence type="ECO:0000256" key="15">
    <source>
        <dbReference type="PROSITE-ProRule" id="PRU00781"/>
    </source>
</evidence>
<dbReference type="PANTHER" id="PTHR46715:SF1">
    <property type="entry name" value="1-PHOSPHATIDYLINOSITOL 3-PHOSPHATE 5-KINASE"/>
    <property type="match status" value="1"/>
</dbReference>
<evidence type="ECO:0000256" key="16">
    <source>
        <dbReference type="SAM" id="MobiDB-lite"/>
    </source>
</evidence>
<feature type="region of interest" description="Disordered" evidence="16">
    <location>
        <begin position="1049"/>
        <end position="1068"/>
    </location>
</feature>
<feature type="region of interest" description="Disordered" evidence="16">
    <location>
        <begin position="1920"/>
        <end position="1953"/>
    </location>
</feature>
<dbReference type="Gene3D" id="3.30.40.10">
    <property type="entry name" value="Zinc/RING finger domain, C3HC4 (zinc finger)"/>
    <property type="match status" value="1"/>
</dbReference>
<reference evidence="20 21" key="1">
    <citation type="submission" date="2024-11" db="EMBL/GenBank/DDBJ databases">
        <title>Chromosome-level genome assembly of the freshwater bivalve Anodonta woodiana.</title>
        <authorList>
            <person name="Chen X."/>
        </authorList>
    </citation>
    <scope>NUCLEOTIDE SEQUENCE [LARGE SCALE GENOMIC DNA]</scope>
    <source>
        <strain evidence="20">MN2024</strain>
        <tissue evidence="20">Gills</tissue>
    </source>
</reference>
<dbReference type="SUPFAM" id="SSF56104">
    <property type="entry name" value="SAICAR synthase-like"/>
    <property type="match status" value="1"/>
</dbReference>
<dbReference type="SUPFAM" id="SSF57903">
    <property type="entry name" value="FYVE/PHD zinc finger"/>
    <property type="match status" value="1"/>
</dbReference>
<dbReference type="InterPro" id="IPR002498">
    <property type="entry name" value="PInositol-4-P-4/5-kinase_core"/>
</dbReference>
<keyword evidence="21" id="KW-1185">Reference proteome</keyword>
<dbReference type="InterPro" id="IPR036390">
    <property type="entry name" value="WH_DNA-bd_sf"/>
</dbReference>
<dbReference type="GO" id="GO:0008270">
    <property type="term" value="F:zinc ion binding"/>
    <property type="evidence" value="ECO:0007669"/>
    <property type="project" value="UniProtKB-KW"/>
</dbReference>
<dbReference type="GO" id="GO:0052810">
    <property type="term" value="F:1-phosphatidylinositol-5-kinase activity"/>
    <property type="evidence" value="ECO:0007669"/>
    <property type="project" value="UniProtKB-ARBA"/>
</dbReference>
<dbReference type="CDD" id="cd17300">
    <property type="entry name" value="PIPKc_PIKfyve"/>
    <property type="match status" value="1"/>
</dbReference>
<evidence type="ECO:0000256" key="3">
    <source>
        <dbReference type="ARBA" id="ARBA00022553"/>
    </source>
</evidence>
<feature type="region of interest" description="Disordered" evidence="16">
    <location>
        <begin position="243"/>
        <end position="281"/>
    </location>
</feature>
<evidence type="ECO:0000256" key="2">
    <source>
        <dbReference type="ARBA" id="ARBA00012009"/>
    </source>
</evidence>
<evidence type="ECO:0000256" key="14">
    <source>
        <dbReference type="PROSITE-ProRule" id="PRU00091"/>
    </source>
</evidence>
<dbReference type="InterPro" id="IPR027484">
    <property type="entry name" value="PInositol-4-P-5-kinase_N"/>
</dbReference>
<dbReference type="InterPro" id="IPR002423">
    <property type="entry name" value="Cpn60/GroEL/TCP-1"/>
</dbReference>
<evidence type="ECO:0000256" key="8">
    <source>
        <dbReference type="ARBA" id="ARBA00022771"/>
    </source>
</evidence>
<dbReference type="PANTHER" id="PTHR46715">
    <property type="entry name" value="1-PHOSPHATIDYLINOSITOL 3-PHOSPHATE 5-KINASE"/>
    <property type="match status" value="1"/>
</dbReference>
<feature type="region of interest" description="Disordered" evidence="16">
    <location>
        <begin position="35"/>
        <end position="122"/>
    </location>
</feature>
<name>A0ABD3Y2L4_SINWO</name>
<accession>A0ABD3Y2L4</accession>
<dbReference type="GO" id="GO:0016192">
    <property type="term" value="P:vesicle-mediated transport"/>
    <property type="evidence" value="ECO:0007669"/>
    <property type="project" value="UniProtKB-ARBA"/>
</dbReference>
<evidence type="ECO:0000256" key="12">
    <source>
        <dbReference type="ARBA" id="ARBA00023136"/>
    </source>
</evidence>
<dbReference type="InterPro" id="IPR027483">
    <property type="entry name" value="PInositol-4-P-4/5-kinase_C_sf"/>
</dbReference>
<protein>
    <recommendedName>
        <fullName evidence="2">1-phosphatidylinositol-3-phosphate 5-kinase</fullName>
        <ecNumber evidence="2">2.7.1.150</ecNumber>
    </recommendedName>
</protein>
<keyword evidence="7" id="KW-0967">Endosome</keyword>
<keyword evidence="9 15" id="KW-0418">Kinase</keyword>
<dbReference type="InterPro" id="IPR043548">
    <property type="entry name" value="PIKfyve"/>
</dbReference>
<dbReference type="SUPFAM" id="SSF52029">
    <property type="entry name" value="GroEL apical domain-like"/>
    <property type="match status" value="1"/>
</dbReference>
<feature type="compositionally biased region" description="Polar residues" evidence="16">
    <location>
        <begin position="257"/>
        <end position="272"/>
    </location>
</feature>
<dbReference type="Proteomes" id="UP001634394">
    <property type="component" value="Unassembled WGS sequence"/>
</dbReference>
<feature type="compositionally biased region" description="Basic and acidic residues" evidence="16">
    <location>
        <begin position="1932"/>
        <end position="1953"/>
    </location>
</feature>
<evidence type="ECO:0000256" key="10">
    <source>
        <dbReference type="ARBA" id="ARBA00022833"/>
    </source>
</evidence>
<keyword evidence="5" id="KW-0479">Metal-binding</keyword>
<dbReference type="Gene3D" id="1.10.10.10">
    <property type="entry name" value="Winged helix-like DNA-binding domain superfamily/Winged helix DNA-binding domain"/>
    <property type="match status" value="1"/>
</dbReference>
<feature type="compositionally biased region" description="Basic and acidic residues" evidence="16">
    <location>
        <begin position="1049"/>
        <end position="1060"/>
    </location>
</feature>
<dbReference type="FunFam" id="3.30.800.10:FF:000004">
    <property type="entry name" value="1-phosphatidylinositol 3-phosphate 5-kinase isoform X1"/>
    <property type="match status" value="1"/>
</dbReference>
<dbReference type="SMART" id="SM00049">
    <property type="entry name" value="DEP"/>
    <property type="match status" value="1"/>
</dbReference>
<dbReference type="InterPro" id="IPR044769">
    <property type="entry name" value="PIKfyve_PIPKc"/>
</dbReference>
<evidence type="ECO:0000313" key="20">
    <source>
        <dbReference type="EMBL" id="KAL3892068.1"/>
    </source>
</evidence>
<evidence type="ECO:0000256" key="11">
    <source>
        <dbReference type="ARBA" id="ARBA00022840"/>
    </source>
</evidence>
<dbReference type="Gene3D" id="3.30.800.10">
    <property type="entry name" value="Phosphatidylinositol Phosphate Kinase II Beta"/>
    <property type="match status" value="1"/>
</dbReference>
<evidence type="ECO:0000259" key="17">
    <source>
        <dbReference type="PROSITE" id="PS50178"/>
    </source>
</evidence>
<feature type="compositionally biased region" description="Basic and acidic residues" evidence="16">
    <location>
        <begin position="74"/>
        <end position="86"/>
    </location>
</feature>
<proteinExistence type="predicted"/>
<dbReference type="GO" id="GO:0046488">
    <property type="term" value="P:phosphatidylinositol metabolic process"/>
    <property type="evidence" value="ECO:0007669"/>
    <property type="project" value="UniProtKB-UniRule"/>
</dbReference>
<evidence type="ECO:0000259" key="18">
    <source>
        <dbReference type="PROSITE" id="PS50186"/>
    </source>
</evidence>
<evidence type="ECO:0000256" key="9">
    <source>
        <dbReference type="ARBA" id="ARBA00022777"/>
    </source>
</evidence>
<comment type="catalytic activity">
    <reaction evidence="13">
        <text>a 1,2-diacyl-sn-glycero-3-phospho-(1D-myo-inositol-3-phosphate) + ATP = a 1,2-diacyl-sn-glycero-3-phospho-(1D-myo-inositol-3,5-bisphosphate) + ADP + H(+)</text>
        <dbReference type="Rhea" id="RHEA:13609"/>
        <dbReference type="ChEBI" id="CHEBI:15378"/>
        <dbReference type="ChEBI" id="CHEBI:30616"/>
        <dbReference type="ChEBI" id="CHEBI:57923"/>
        <dbReference type="ChEBI" id="CHEBI:58088"/>
        <dbReference type="ChEBI" id="CHEBI:456216"/>
        <dbReference type="EC" id="2.7.1.150"/>
    </reaction>
    <physiologicalReaction direction="left-to-right" evidence="13">
        <dbReference type="Rhea" id="RHEA:13610"/>
    </physiologicalReaction>
</comment>
<dbReference type="FunFam" id="3.30.810.10:FF:000001">
    <property type="entry name" value="1-phosphatidylinositol 3-phosphate 5-kinase FAB1"/>
    <property type="match status" value="1"/>
</dbReference>
<feature type="compositionally biased region" description="Basic and acidic residues" evidence="16">
    <location>
        <begin position="50"/>
        <end position="67"/>
    </location>
</feature>
<dbReference type="EMBL" id="JBJQND010000001">
    <property type="protein sequence ID" value="KAL3892068.1"/>
    <property type="molecule type" value="Genomic_DNA"/>
</dbReference>
<dbReference type="PROSITE" id="PS50178">
    <property type="entry name" value="ZF_FYVE"/>
    <property type="match status" value="1"/>
</dbReference>
<comment type="caution">
    <text evidence="20">The sequence shown here is derived from an EMBL/GenBank/DDBJ whole genome shotgun (WGS) entry which is preliminary data.</text>
</comment>
<dbReference type="SMART" id="SM00330">
    <property type="entry name" value="PIPKc"/>
    <property type="match status" value="1"/>
</dbReference>
<dbReference type="Pfam" id="PF01504">
    <property type="entry name" value="PIP5K"/>
    <property type="match status" value="2"/>
</dbReference>
<feature type="compositionally biased region" description="Polar residues" evidence="16">
    <location>
        <begin position="1922"/>
        <end position="1931"/>
    </location>
</feature>
<organism evidence="20 21">
    <name type="scientific">Sinanodonta woodiana</name>
    <name type="common">Chinese pond mussel</name>
    <name type="synonym">Anodonta woodiana</name>
    <dbReference type="NCBI Taxonomy" id="1069815"/>
    <lineage>
        <taxon>Eukaryota</taxon>
        <taxon>Metazoa</taxon>
        <taxon>Spiralia</taxon>
        <taxon>Lophotrochozoa</taxon>
        <taxon>Mollusca</taxon>
        <taxon>Bivalvia</taxon>
        <taxon>Autobranchia</taxon>
        <taxon>Heteroconchia</taxon>
        <taxon>Palaeoheterodonta</taxon>
        <taxon>Unionida</taxon>
        <taxon>Unionoidea</taxon>
        <taxon>Unionidae</taxon>
        <taxon>Unioninae</taxon>
        <taxon>Sinanodonta</taxon>
    </lineage>
</organism>
<dbReference type="Gene3D" id="3.50.7.10">
    <property type="entry name" value="GroEL"/>
    <property type="match status" value="1"/>
</dbReference>
<comment type="subcellular location">
    <subcellularLocation>
        <location evidence="1">Endosome membrane</location>
    </subcellularLocation>
</comment>
<sequence length="2314" mass="261160">MSLWDETPSTLTTFAPLSSEVRESGGLLSRLFRKGREEADQYSDSGSGKNSRDVSVERKIASREQSLDRNVTTKHFDDKSSYDKVSQDLSDDTVSQTEEEEGVKREESPSDGNQSTRSIPKRTLNSVLTRLSNILERRSMTPQVYKDKDFKQYWMPDHSCKECYDCGEKFTTFRRRHHCRICGQIFCNACCNQELPGKIIGFKGSIRVCTYCCTVVQKYAQKADPLSDVNRVKENLQKLESDFSNSVESKSGRHSSLDLTAQARTTGDSESGASRDGSAPFDLTPQSEFVVMDNFSLERKLLVQDSAELRELWCLMMDKIMGVEFQNYRIRLRTYQSCIVGNKLVDWLIHQDKVANRIQAVAIGQALIDADYLEPVGHQDTPFRDDFTLYKPTELSLMEPISAPEPEEARSKSEDSVPKWLQEIETSIEDAGPSKDNHEFIVSTDICEEYFGAKLDSFGRRIGMQDEAIAPKKISVEAGAGADEPFPRQTSVGSGLLEDALNGPLFPSSVPSIEEMTSNKWRTLDRLSEENGEKLAYLRLQRAHQEHLTLLTKQLLSEEGLTPSWEDIIISTVDRISLFVKPDIRNAGDDMDIRNYVHIKKIPGGKKEQTALVHGVMFTKNIAHKKMAQVINNPKILLLKGSIEYQRVENKMSSLQPQILQEEEFLMKSIAKIVSLSTKPEVVVVEKSVSRLAQDYMLQHGITLVYNVKISVMERLARFTQADIVPSIDSLVSGPALGFCHTFCVKTFTLLSGETKTMLLFDGCATHLGCAVTLRGGSFVELKRVKKVMNFMVYASYHSRLEICFSMDEFLMPPPTGDDSSPLETDGKRKVIVEKKKAPEDKNLSQDPKGTKVDVKQATLDAADKEKIVQVESQVFDHAEVRDESHKNKISVSADLSTDDKTRILHQLDDSSQSEEQIIKSEDQNKSDQVIKPFELTVTFYEPDDCTVQSCDNISGAHSQLDSSTLDQSVFSMDKERSIQACLLTDCDISGKETTDCQSQVNSANSLSTTSASQSLISFPVVDEIHSVTETSCGIDVSLTMRKDLISDDGRDTIDKESKTENSNNLDTSEGYMLAEGKQVLQLSELLNSSSCSPDIEVEGITSSKMKDQKNSGDSVLKVVSKEPGKRPGSAVQELTDFSDPLHNYQKNQDDSIFHSSLALKEQQQKGFQRFRKALDSLAVSISPYVKCTLPYLVSQEGSLCEARKYFPEDLYWSKHLESEKLASKNKPKYLDFDQPRKPAYHSNIRILEAHQLILCQLTKPVIDRKVQAVLAEFRAYGGRITVLPNQAAKQPSKQGDLSKSQKSSSGESQSSRSKHPSGENPIAKEGTIAIDNVVVEKKVDCFDLFRHQRLAVLFSSYSYISNNHPNPCVYPWLVTMEFYGKNDITLGGFLERFCFRQSYVCPSDSCDTPMVDHIRRFVHGNGCIAIVLKKLDNVIAIAKTNILMWSWCRKCKQVTPVIPMSIDTWNMSFAKFLELRFHCGIFTRRASGEPCQHSLHHDHYQYFGFKDIVASFKFTLIKLKDIAIPPFVVHRVPEIHNVNFAHIKEETKRLTNKGIDLYSCVLEYVVKLKAEAPLDPINQMCNNHMFRQRVEKKQLKNLSHGIREKLDKLMSLSSGSTFTPGDNILLMEVQDDIVRLKRCLAEAVVSWNIKLQELFTQCKKYMKQITSQKKEKDSAASLGDGEENKIPGISPNKLTDGESTPSSKTGGSRRSTIELDDTLEEIINMDNPAAEKEIEIPYIPNTLEFGSPTEPAELASEEAVANEPFFDDSTVTITMESEVRGDSEDIIKVETENELSTPVDIYTDDFNRPEFMKRKETFEVIKKSDVVEVPKKQEVIDDHQETAIDKMKKTLNTLLVGSSGVLQLQFPFDYCEHHLLPPCYKIPIIVYDHEPSSIIAYTLSCCDYHNKLQEVQSAFPVKEPQQATVSSTTKLSKEGTTDGLVGKDEDTSETAKRNSGASKLLFCRGGSGGGKDTMRLDAVDSVKYNVMAEDQFDSLSDQDGISLFTTSTEVNDKTKSGKQPVNPHIEIQFSDASSRFYCKVYFAEQFRQLRKQLFPAGDGEFIRSLSRCKYWDAKGGNSGSTFCKTVDDRFILKQMSGMEVESFEKFGPQYFQYMIKTYLDEKPTAIAKILGVYRIGFRNSYTNNAMKKDILVVENLFYDKTITKTFDLKGSRRNRLVNTTQKREEELVLLDENFLHEAVDCPLYIRPHSKSLLTMAISQDSQFLSRNLVMDYSLLVGVDEQRRELVVGIIDYIRTFTWDKKLETLLKSTISEKGKMPTVVSPEIYRNRFLDAMDKYFLPVPDQWSGIAQYVEN</sequence>
<evidence type="ECO:0000256" key="5">
    <source>
        <dbReference type="ARBA" id="ARBA00022723"/>
    </source>
</evidence>
<evidence type="ECO:0000259" key="19">
    <source>
        <dbReference type="PROSITE" id="PS51455"/>
    </source>
</evidence>
<feature type="domain" description="FYVE-type" evidence="17">
    <location>
        <begin position="157"/>
        <end position="217"/>
    </location>
</feature>
<feature type="compositionally biased region" description="Polar residues" evidence="16">
    <location>
        <begin position="110"/>
        <end position="122"/>
    </location>
</feature>
<keyword evidence="10" id="KW-0862">Zinc</keyword>